<dbReference type="Pfam" id="PF00753">
    <property type="entry name" value="Lactamase_B"/>
    <property type="match status" value="1"/>
</dbReference>
<dbReference type="SUPFAM" id="SSF56281">
    <property type="entry name" value="Metallo-hydrolase/oxidoreductase"/>
    <property type="match status" value="1"/>
</dbReference>
<comment type="caution">
    <text evidence="2">The sequence shown here is derived from an EMBL/GenBank/DDBJ whole genome shotgun (WGS) entry which is preliminary data.</text>
</comment>
<keyword evidence="3" id="KW-1185">Reference proteome</keyword>
<proteinExistence type="predicted"/>
<dbReference type="InterPro" id="IPR001279">
    <property type="entry name" value="Metallo-B-lactamas"/>
</dbReference>
<dbReference type="EMBL" id="JADFFM010000002">
    <property type="protein sequence ID" value="MBE9667637.1"/>
    <property type="molecule type" value="Genomic_DNA"/>
</dbReference>
<organism evidence="2 3">
    <name type="scientific">Mucilaginibacter boryungensis</name>
    <dbReference type="NCBI Taxonomy" id="768480"/>
    <lineage>
        <taxon>Bacteria</taxon>
        <taxon>Pseudomonadati</taxon>
        <taxon>Bacteroidota</taxon>
        <taxon>Sphingobacteriia</taxon>
        <taxon>Sphingobacteriales</taxon>
        <taxon>Sphingobacteriaceae</taxon>
        <taxon>Mucilaginibacter</taxon>
    </lineage>
</organism>
<sequence>MEKQVDQIILRTYRIGTGDCFTLKFLKKGTVSFTMMIDCGSCKGDGDYFKKFVALINDDLKSNIDLLVITHEHLDHIIGFSRARSEFDKIAIGQVWVGWTEDPTNELAATLKKKYGKNVESLKSAISKMNGFLADPDYKAKFGGEFGMAQTLDAKQRFADSLQESLELYQEPLAAADGSGATEMSRAMDFVMNVLRAKSGQAPFYCKPGIPVPELPGTEGIRFYVLGPPESELSLKTEEVKDDVYDRKTSVGDNPGFDMALAGVMNEDSLPFLDCFAMGETENKAAKEKFFGQKENSYRNIDCDWLNYAGSLAIRLEKYINNTSLVLAIEFTSSGKVLLFPGDAQSGNWESWHNPALKWTVQKNGQEITVTAKDLLKRTVFYKVGHHLSHNGTASRSGLDLMESPELMSVATLDYGHINTIWKNTMPSPGVLGTLISKTKGRVFRIDEALIQTTEAVAERAKFTNAENEAFESCYKVTPEYIEMTFNG</sequence>
<dbReference type="InterPro" id="IPR052159">
    <property type="entry name" value="Competence_DNA_uptake"/>
</dbReference>
<name>A0ABR9XJS8_9SPHI</name>
<dbReference type="PANTHER" id="PTHR30619">
    <property type="entry name" value="DNA INTERNALIZATION/COMPETENCE PROTEIN COMEC/REC2"/>
    <property type="match status" value="1"/>
</dbReference>
<accession>A0ABR9XJS8</accession>
<dbReference type="InterPro" id="IPR036866">
    <property type="entry name" value="RibonucZ/Hydroxyglut_hydro"/>
</dbReference>
<dbReference type="Proteomes" id="UP000632774">
    <property type="component" value="Unassembled WGS sequence"/>
</dbReference>
<evidence type="ECO:0000313" key="3">
    <source>
        <dbReference type="Proteomes" id="UP000632774"/>
    </source>
</evidence>
<evidence type="ECO:0000259" key="1">
    <source>
        <dbReference type="Pfam" id="PF00753"/>
    </source>
</evidence>
<gene>
    <name evidence="2" type="ORF">IRJ18_14785</name>
</gene>
<feature type="domain" description="Metallo-beta-lactamase" evidence="1">
    <location>
        <begin position="34"/>
        <end position="89"/>
    </location>
</feature>
<dbReference type="RefSeq" id="WP_194107093.1">
    <property type="nucleotide sequence ID" value="NZ_JADFFM010000002.1"/>
</dbReference>
<dbReference type="Gene3D" id="3.60.15.10">
    <property type="entry name" value="Ribonuclease Z/Hydroxyacylglutathione hydrolase-like"/>
    <property type="match status" value="1"/>
</dbReference>
<reference evidence="2 3" key="1">
    <citation type="submission" date="2020-10" db="EMBL/GenBank/DDBJ databases">
        <title>Mucilaginibacter mali sp. nov., isolated from rhizosphere soil of apple orchard.</title>
        <authorList>
            <person name="Lee J.-S."/>
            <person name="Kim H.S."/>
            <person name="Kim J.-S."/>
        </authorList>
    </citation>
    <scope>NUCLEOTIDE SEQUENCE [LARGE SCALE GENOMIC DNA]</scope>
    <source>
        <strain evidence="2 3">KCTC 23157</strain>
    </source>
</reference>
<evidence type="ECO:0000313" key="2">
    <source>
        <dbReference type="EMBL" id="MBE9667637.1"/>
    </source>
</evidence>
<dbReference type="PANTHER" id="PTHR30619:SF1">
    <property type="entry name" value="RECOMBINATION PROTEIN 2"/>
    <property type="match status" value="1"/>
</dbReference>
<protein>
    <recommendedName>
        <fullName evidence="1">Metallo-beta-lactamase domain-containing protein</fullName>
    </recommendedName>
</protein>